<name>A0AAQ3XKQ9_9NEIS</name>
<dbReference type="EMBL" id="CP146598">
    <property type="protein sequence ID" value="WWY03897.1"/>
    <property type="molecule type" value="Genomic_DNA"/>
</dbReference>
<proteinExistence type="predicted"/>
<accession>A0AAQ3XKQ9</accession>
<evidence type="ECO:0000313" key="1">
    <source>
        <dbReference type="EMBL" id="WWY03897.1"/>
    </source>
</evidence>
<protein>
    <submittedName>
        <fullName evidence="1">Uncharacterized protein</fullName>
    </submittedName>
</protein>
<dbReference type="Proteomes" id="UP001149607">
    <property type="component" value="Chromosome"/>
</dbReference>
<keyword evidence="2" id="KW-1185">Reference proteome</keyword>
<sequence>MSVSFSQAVDSGRRAYLSAPVAACAQARASTPTVGQPFWHSSGYTE</sequence>
<reference evidence="1" key="1">
    <citation type="submission" date="2024-02" db="EMBL/GenBank/DDBJ databases">
        <title>Neisseria leonii sp. nov.</title>
        <authorList>
            <person name="Boutroux M."/>
            <person name="Favre-Rochex S."/>
            <person name="Gorgette O."/>
            <person name="Touak G."/>
            <person name="Muhle E."/>
            <person name="Chesneau O."/>
            <person name="Clermont D."/>
            <person name="Rahi P."/>
        </authorList>
    </citation>
    <scope>NUCLEOTIDE SEQUENCE</scope>
    <source>
        <strain evidence="1">51.81</strain>
    </source>
</reference>
<gene>
    <name evidence="1" type="ORF">V9W64_03965</name>
</gene>
<organism evidence="1 2">
    <name type="scientific">Neisseria leonii</name>
    <dbReference type="NCBI Taxonomy" id="2995413"/>
    <lineage>
        <taxon>Bacteria</taxon>
        <taxon>Pseudomonadati</taxon>
        <taxon>Pseudomonadota</taxon>
        <taxon>Betaproteobacteria</taxon>
        <taxon>Neisseriales</taxon>
        <taxon>Neisseriaceae</taxon>
        <taxon>Neisseria</taxon>
    </lineage>
</organism>
<evidence type="ECO:0000313" key="2">
    <source>
        <dbReference type="Proteomes" id="UP001149607"/>
    </source>
</evidence>
<dbReference type="AlphaFoldDB" id="A0AAQ3XKQ9"/>